<sequence>MNYYIRIDGKLYIVMDENTDEVVAEFDNEIDAHAFLQTLSGSFYSEQTMMDVYSDWGNSYEEGDWIYDDSYQYDNHYFWDGYENLDFGNRFSNAASYNSEIQHLYSQMAAMQAMYQQQLLAQQQAAFQYAYDQQRFANRDFASQYGQQQYTPNQYVSPNMGSEQQKQSVEEAIVNQKPFIKDEDISKLEEMAPIIQQPFNNWSNEYDKVKPALHPNDIDQIQNNKITDDVINRAKELENFKNSQKVNQNFSEKSSKNELDYSKTQKQIKSQTQANSGQNPIAAPIKSDASTQTQALPMPDVNKSFKHDDKSTDNLNNNATNFSPKPIEILTNRDAMKQVQPSQIQPINKQPIQDNKSTESSNKNVPSPGLKQVEAPIKGETSSQTQALPMPNLNKQPIQDNKSTESLNKNVPSPGLKQVEAPIKGEANPQTHALQLPGLHKEESQTSASEPDKNVSNNLEQFSDKKMLADNLNSAETQSSSELNNESQSGFFMDDFDFDEGAIIQLDDYIINNTDDDSLGEAASYTERKPLIDGNKKDPFEEYEINSKTFIIKENPIKKSTATNLKQSEILKAANDLPKNDESEIKNLSSDQNIYKNSLNNNQSSTTFSQNVPTIPSEPISQNVPTIPSEPNLEKQPIIAQSFENIEQTEEIVTSEFDNTLEIKNTISNTKVQTTSLDEAYLNFINEQESNIGNKVVQNKTITELYETSNVTLSNSNGRNDDVIDLGPIEEEDDIFSTPRMDFQQDEEEQGPLTKKDKKLLKKLKKRDEISRKKIEKRLK</sequence>
<feature type="compositionally biased region" description="Polar residues" evidence="1">
    <location>
        <begin position="313"/>
        <end position="323"/>
    </location>
</feature>
<dbReference type="KEGG" id="shj:SHELI_v1c00270"/>
<feature type="compositionally biased region" description="Polar residues" evidence="1">
    <location>
        <begin position="242"/>
        <end position="252"/>
    </location>
</feature>
<evidence type="ECO:0000313" key="3">
    <source>
        <dbReference type="Proteomes" id="UP000094378"/>
    </source>
</evidence>
<feature type="compositionally biased region" description="Polar residues" evidence="1">
    <location>
        <begin position="380"/>
        <end position="411"/>
    </location>
</feature>
<reference evidence="2 3" key="1">
    <citation type="submission" date="2016-08" db="EMBL/GenBank/DDBJ databases">
        <title>Complete genome sequence of Spiroplasma helicoides TABS-2 (DSM 22551).</title>
        <authorList>
            <person name="Shen W.-Y."/>
            <person name="Lo W.-S."/>
            <person name="Lai Y.-C."/>
            <person name="Kuo C.-H."/>
        </authorList>
    </citation>
    <scope>NUCLEOTIDE SEQUENCE [LARGE SCALE GENOMIC DNA]</scope>
    <source>
        <strain evidence="2 3">TABS-2</strain>
    </source>
</reference>
<feature type="region of interest" description="Disordered" evidence="1">
    <location>
        <begin position="605"/>
        <end position="624"/>
    </location>
</feature>
<feature type="region of interest" description="Disordered" evidence="1">
    <location>
        <begin position="739"/>
        <end position="760"/>
    </location>
</feature>
<keyword evidence="3" id="KW-1185">Reference proteome</keyword>
<dbReference type="AlphaFoldDB" id="A0A1B3SJ75"/>
<dbReference type="OrthoDB" id="390367at2"/>
<gene>
    <name evidence="2" type="ORF">SHELI_v1c00270</name>
</gene>
<dbReference type="Proteomes" id="UP000094378">
    <property type="component" value="Chromosome"/>
</dbReference>
<dbReference type="STRING" id="216938.SHELI_v1c00270"/>
<protein>
    <submittedName>
        <fullName evidence="2">Uncharacterized protein</fullName>
    </submittedName>
</protein>
<accession>A0A1B3SJ75</accession>
<proteinExistence type="predicted"/>
<feature type="compositionally biased region" description="Polar residues" evidence="1">
    <location>
        <begin position="339"/>
        <end position="365"/>
    </location>
</feature>
<dbReference type="RefSeq" id="WP_069115766.1">
    <property type="nucleotide sequence ID" value="NZ_CP017015.1"/>
</dbReference>
<name>A0A1B3SJ75_9MOLU</name>
<organism evidence="2 3">
    <name type="scientific">Spiroplasma helicoides</name>
    <dbReference type="NCBI Taxonomy" id="216938"/>
    <lineage>
        <taxon>Bacteria</taxon>
        <taxon>Bacillati</taxon>
        <taxon>Mycoplasmatota</taxon>
        <taxon>Mollicutes</taxon>
        <taxon>Entomoplasmatales</taxon>
        <taxon>Spiroplasmataceae</taxon>
        <taxon>Spiroplasma</taxon>
    </lineage>
</organism>
<evidence type="ECO:0000256" key="1">
    <source>
        <dbReference type="SAM" id="MobiDB-lite"/>
    </source>
</evidence>
<feature type="compositionally biased region" description="Basic and acidic residues" evidence="1">
    <location>
        <begin position="303"/>
        <end position="312"/>
    </location>
</feature>
<feature type="compositionally biased region" description="Low complexity" evidence="1">
    <location>
        <begin position="264"/>
        <end position="273"/>
    </location>
</feature>
<dbReference type="EMBL" id="CP017015">
    <property type="protein sequence ID" value="AOG59982.1"/>
    <property type="molecule type" value="Genomic_DNA"/>
</dbReference>
<feature type="compositionally biased region" description="Basic and acidic residues" evidence="1">
    <location>
        <begin position="253"/>
        <end position="263"/>
    </location>
</feature>
<feature type="region of interest" description="Disordered" evidence="1">
    <location>
        <begin position="242"/>
        <end position="417"/>
    </location>
</feature>
<evidence type="ECO:0000313" key="2">
    <source>
        <dbReference type="EMBL" id="AOG59982.1"/>
    </source>
</evidence>